<reference evidence="1 2" key="1">
    <citation type="journal article" date="2015" name="Genome Biol. Evol.">
        <title>Comparative Genomics of a Bacterivorous Green Alga Reveals Evolutionary Causalities and Consequences of Phago-Mixotrophic Mode of Nutrition.</title>
        <authorList>
            <person name="Burns J.A."/>
            <person name="Paasch A."/>
            <person name="Narechania A."/>
            <person name="Kim E."/>
        </authorList>
    </citation>
    <scope>NUCLEOTIDE SEQUENCE [LARGE SCALE GENOMIC DNA]</scope>
    <source>
        <strain evidence="1 2">PLY_AMNH</strain>
    </source>
</reference>
<name>A0AAE0FB63_9CHLO</name>
<evidence type="ECO:0000313" key="1">
    <source>
        <dbReference type="EMBL" id="KAK3256448.1"/>
    </source>
</evidence>
<proteinExistence type="predicted"/>
<dbReference type="AlphaFoldDB" id="A0AAE0FB63"/>
<accession>A0AAE0FB63</accession>
<comment type="caution">
    <text evidence="1">The sequence shown here is derived from an EMBL/GenBank/DDBJ whole genome shotgun (WGS) entry which is preliminary data.</text>
</comment>
<protein>
    <submittedName>
        <fullName evidence="1">Uncharacterized protein</fullName>
    </submittedName>
</protein>
<keyword evidence="2" id="KW-1185">Reference proteome</keyword>
<evidence type="ECO:0000313" key="2">
    <source>
        <dbReference type="Proteomes" id="UP001190700"/>
    </source>
</evidence>
<dbReference type="Proteomes" id="UP001190700">
    <property type="component" value="Unassembled WGS sequence"/>
</dbReference>
<organism evidence="1 2">
    <name type="scientific">Cymbomonas tetramitiformis</name>
    <dbReference type="NCBI Taxonomy" id="36881"/>
    <lineage>
        <taxon>Eukaryota</taxon>
        <taxon>Viridiplantae</taxon>
        <taxon>Chlorophyta</taxon>
        <taxon>Pyramimonadophyceae</taxon>
        <taxon>Pyramimonadales</taxon>
        <taxon>Pyramimonadaceae</taxon>
        <taxon>Cymbomonas</taxon>
    </lineage>
</organism>
<gene>
    <name evidence="1" type="ORF">CYMTET_34418</name>
</gene>
<sequence length="116" mass="12429">MVTLSRGSAVRHIMVTLSVNLPVRAAMVTLIVDFAVRSNIVTLSVDPLDAVTSLGQPPPPTGSMAFTTAPQQHMLIRVARSTTQDVSRRLPAGGITLCPKTESKNNINRHESVLSI</sequence>
<dbReference type="EMBL" id="LGRX02021648">
    <property type="protein sequence ID" value="KAK3256448.1"/>
    <property type="molecule type" value="Genomic_DNA"/>
</dbReference>